<accession>A0A9X6V3U9</accession>
<feature type="non-terminal residue" evidence="7">
    <location>
        <position position="1"/>
    </location>
</feature>
<sequence length="315" mass="37751">FILTFTGTECLDTLRPGDLCIRDLGYFSLKDLDQMDQRGVFYVSRLKLNNRVYVKNESPEFFRDESVKKQSLYALLDLEHIMHQIKPGDTYEIRNAYVGQQKLPSRVVIYRLTSAQVHKRRKQQTYVEKKKGVTYSEKSKRLTEINVYITNIPWEIVPMEHVQEIYSLRWQIEIVFKTWKSLFGINHCHNIKRERLECHLYGQLIAIFLCSSTMFKMRQLLLQKKQKELSEYKAIYMIQDYLQLVYESIQNILRLVVQTKALVRTTIFYIVEVKRRSWVSWDSESVYKTDLLHLPYLNQFLVCWSSRSCIRNENR</sequence>
<evidence type="ECO:0000256" key="3">
    <source>
        <dbReference type="ARBA" id="ARBA00022578"/>
    </source>
</evidence>
<keyword evidence="5" id="KW-0233">DNA recombination</keyword>
<dbReference type="PANTHER" id="PTHR33258">
    <property type="entry name" value="TRANSPOSASE INSL FOR INSERTION SEQUENCE ELEMENT IS186A-RELATED"/>
    <property type="match status" value="1"/>
</dbReference>
<dbReference type="InterPro" id="IPR047952">
    <property type="entry name" value="Transpos_IS4"/>
</dbReference>
<dbReference type="AlphaFoldDB" id="A0A9X6V3U9"/>
<dbReference type="InterPro" id="IPR012337">
    <property type="entry name" value="RNaseH-like_sf"/>
</dbReference>
<comment type="caution">
    <text evidence="7">The sequence shown here is derived from an EMBL/GenBank/DDBJ whole genome shotgun (WGS) entry which is preliminary data.</text>
</comment>
<keyword evidence="3" id="KW-0815">Transposition</keyword>
<evidence type="ECO:0000259" key="6">
    <source>
        <dbReference type="Pfam" id="PF01609"/>
    </source>
</evidence>
<dbReference type="Gene3D" id="3.90.350.10">
    <property type="entry name" value="Transposase Inhibitor Protein From Tn5, Chain A, domain 1"/>
    <property type="match status" value="1"/>
</dbReference>
<dbReference type="Proteomes" id="UP000220397">
    <property type="component" value="Unassembled WGS sequence"/>
</dbReference>
<organism evidence="7 8">
    <name type="scientific">Bacillus thuringiensis</name>
    <dbReference type="NCBI Taxonomy" id="1428"/>
    <lineage>
        <taxon>Bacteria</taxon>
        <taxon>Bacillati</taxon>
        <taxon>Bacillota</taxon>
        <taxon>Bacilli</taxon>
        <taxon>Bacillales</taxon>
        <taxon>Bacillaceae</taxon>
        <taxon>Bacillus</taxon>
        <taxon>Bacillus cereus group</taxon>
    </lineage>
</organism>
<reference evidence="7 8" key="1">
    <citation type="submission" date="2017-09" db="EMBL/GenBank/DDBJ databases">
        <title>Large-scale bioinformatics analysis of Bacillus genomes uncovers conserved roles of natural products in bacterial physiology.</title>
        <authorList>
            <consortium name="Agbiome Team Llc"/>
            <person name="Bleich R.M."/>
            <person name="Kirk G.J."/>
            <person name="Santa Maria K.C."/>
            <person name="Allen S.E."/>
            <person name="Farag S."/>
            <person name="Shank E.A."/>
            <person name="Bowers A."/>
        </authorList>
    </citation>
    <scope>NUCLEOTIDE SEQUENCE [LARGE SCALE GENOMIC DNA]</scope>
    <source>
        <strain evidence="7 8">AFS015413</strain>
    </source>
</reference>
<feature type="domain" description="Transposase IS4-like" evidence="6">
    <location>
        <begin position="8"/>
        <end position="209"/>
    </location>
</feature>
<dbReference type="RefSeq" id="WP_141528348.1">
    <property type="nucleotide sequence ID" value="NZ_NTUS01000213.1"/>
</dbReference>
<dbReference type="GO" id="GO:0004803">
    <property type="term" value="F:transposase activity"/>
    <property type="evidence" value="ECO:0007669"/>
    <property type="project" value="InterPro"/>
</dbReference>
<evidence type="ECO:0000256" key="5">
    <source>
        <dbReference type="ARBA" id="ARBA00023172"/>
    </source>
</evidence>
<dbReference type="EMBL" id="NTUS01000213">
    <property type="protein sequence ID" value="PFA82937.1"/>
    <property type="molecule type" value="Genomic_DNA"/>
</dbReference>
<dbReference type="InterPro" id="IPR002559">
    <property type="entry name" value="Transposase_11"/>
</dbReference>
<comment type="function">
    <text evidence="1">Involved in the transposition of the insertion sequence.</text>
</comment>
<protein>
    <submittedName>
        <fullName evidence="7">IS4 family transposase</fullName>
    </submittedName>
</protein>
<evidence type="ECO:0000313" key="8">
    <source>
        <dbReference type="Proteomes" id="UP000220397"/>
    </source>
</evidence>
<proteinExistence type="inferred from homology"/>
<evidence type="ECO:0000313" key="7">
    <source>
        <dbReference type="EMBL" id="PFA82937.1"/>
    </source>
</evidence>
<evidence type="ECO:0000256" key="1">
    <source>
        <dbReference type="ARBA" id="ARBA00002286"/>
    </source>
</evidence>
<dbReference type="GO" id="GO:0006313">
    <property type="term" value="P:DNA transposition"/>
    <property type="evidence" value="ECO:0007669"/>
    <property type="project" value="InterPro"/>
</dbReference>
<dbReference type="SUPFAM" id="SSF53098">
    <property type="entry name" value="Ribonuclease H-like"/>
    <property type="match status" value="1"/>
</dbReference>
<gene>
    <name evidence="7" type="ORF">CN398_33500</name>
</gene>
<dbReference type="PANTHER" id="PTHR33258:SF1">
    <property type="entry name" value="TRANSPOSASE INSL FOR INSERTION SEQUENCE ELEMENT IS186A-RELATED"/>
    <property type="match status" value="1"/>
</dbReference>
<keyword evidence="4" id="KW-0238">DNA-binding</keyword>
<comment type="similarity">
    <text evidence="2">Belongs to the transposase 11 family.</text>
</comment>
<dbReference type="NCBIfam" id="NF033592">
    <property type="entry name" value="transpos_IS4_1"/>
    <property type="match status" value="1"/>
</dbReference>
<evidence type="ECO:0000256" key="2">
    <source>
        <dbReference type="ARBA" id="ARBA00010075"/>
    </source>
</evidence>
<name>A0A9X6V3U9_BACTU</name>
<dbReference type="GO" id="GO:0003677">
    <property type="term" value="F:DNA binding"/>
    <property type="evidence" value="ECO:0007669"/>
    <property type="project" value="UniProtKB-KW"/>
</dbReference>
<dbReference type="Pfam" id="PF01609">
    <property type="entry name" value="DDE_Tnp_1"/>
    <property type="match status" value="1"/>
</dbReference>
<evidence type="ECO:0000256" key="4">
    <source>
        <dbReference type="ARBA" id="ARBA00023125"/>
    </source>
</evidence>